<accession>A0A226EKI7</accession>
<dbReference type="PANTHER" id="PTHR10380:SF173">
    <property type="entry name" value="CUTICULAR PROTEIN 47EF, ISOFORM C-RELATED"/>
    <property type="match status" value="1"/>
</dbReference>
<feature type="chain" id="PRO_5012443451" evidence="3">
    <location>
        <begin position="22"/>
        <end position="123"/>
    </location>
</feature>
<keyword evidence="5" id="KW-1185">Reference proteome</keyword>
<dbReference type="InterPro" id="IPR050468">
    <property type="entry name" value="Cuticle_Struct_Prot"/>
</dbReference>
<dbReference type="InterPro" id="IPR031311">
    <property type="entry name" value="CHIT_BIND_RR_consensus"/>
</dbReference>
<dbReference type="OMA" id="YLATIHT"/>
<dbReference type="GO" id="GO:0008010">
    <property type="term" value="F:structural constituent of chitin-based larval cuticle"/>
    <property type="evidence" value="ECO:0007669"/>
    <property type="project" value="TreeGrafter"/>
</dbReference>
<evidence type="ECO:0000313" key="4">
    <source>
        <dbReference type="EMBL" id="OXA57969.1"/>
    </source>
</evidence>
<dbReference type="Proteomes" id="UP000198287">
    <property type="component" value="Unassembled WGS sequence"/>
</dbReference>
<dbReference type="PROSITE" id="PS51257">
    <property type="entry name" value="PROKAR_LIPOPROTEIN"/>
    <property type="match status" value="1"/>
</dbReference>
<keyword evidence="1 2" id="KW-0193">Cuticle</keyword>
<sequence>MMQRLLFLTVASVCLAGFVSCKPQSGYNSRQDERYAHILRYDNINHGDGTYSYNYETSNGIKAEENGYLKGRGTNNEIQTVQGSYQYYSPEGELIRVVYTADENGFNPSGDHLPTPPPIPPVI</sequence>
<evidence type="ECO:0000256" key="3">
    <source>
        <dbReference type="SAM" id="SignalP"/>
    </source>
</evidence>
<dbReference type="EMBL" id="LNIX01000003">
    <property type="protein sequence ID" value="OXA57969.1"/>
    <property type="molecule type" value="Genomic_DNA"/>
</dbReference>
<dbReference type="GO" id="GO:0062129">
    <property type="term" value="C:chitin-based extracellular matrix"/>
    <property type="evidence" value="ECO:0007669"/>
    <property type="project" value="TreeGrafter"/>
</dbReference>
<dbReference type="STRING" id="158441.A0A226EKI7"/>
<dbReference type="AlphaFoldDB" id="A0A226EKI7"/>
<evidence type="ECO:0000256" key="1">
    <source>
        <dbReference type="ARBA" id="ARBA00022460"/>
    </source>
</evidence>
<evidence type="ECO:0000256" key="2">
    <source>
        <dbReference type="PROSITE-ProRule" id="PRU00497"/>
    </source>
</evidence>
<dbReference type="PANTHER" id="PTHR10380">
    <property type="entry name" value="CUTICLE PROTEIN"/>
    <property type="match status" value="1"/>
</dbReference>
<dbReference type="PROSITE" id="PS51155">
    <property type="entry name" value="CHIT_BIND_RR_2"/>
    <property type="match status" value="1"/>
</dbReference>
<feature type="signal peptide" evidence="3">
    <location>
        <begin position="1"/>
        <end position="21"/>
    </location>
</feature>
<keyword evidence="3" id="KW-0732">Signal</keyword>
<evidence type="ECO:0000313" key="5">
    <source>
        <dbReference type="Proteomes" id="UP000198287"/>
    </source>
</evidence>
<dbReference type="InterPro" id="IPR000618">
    <property type="entry name" value="Insect_cuticle"/>
</dbReference>
<dbReference type="Pfam" id="PF00379">
    <property type="entry name" value="Chitin_bind_4"/>
    <property type="match status" value="1"/>
</dbReference>
<organism evidence="4 5">
    <name type="scientific">Folsomia candida</name>
    <name type="common">Springtail</name>
    <dbReference type="NCBI Taxonomy" id="158441"/>
    <lineage>
        <taxon>Eukaryota</taxon>
        <taxon>Metazoa</taxon>
        <taxon>Ecdysozoa</taxon>
        <taxon>Arthropoda</taxon>
        <taxon>Hexapoda</taxon>
        <taxon>Collembola</taxon>
        <taxon>Entomobryomorpha</taxon>
        <taxon>Isotomoidea</taxon>
        <taxon>Isotomidae</taxon>
        <taxon>Proisotominae</taxon>
        <taxon>Folsomia</taxon>
    </lineage>
</organism>
<proteinExistence type="predicted"/>
<dbReference type="PRINTS" id="PR00947">
    <property type="entry name" value="CUTICLE"/>
</dbReference>
<protein>
    <submittedName>
        <fullName evidence="4">Endocuticle structural glycoprotein SgAbd-2</fullName>
    </submittedName>
</protein>
<reference evidence="4 5" key="1">
    <citation type="submission" date="2015-12" db="EMBL/GenBank/DDBJ databases">
        <title>The genome of Folsomia candida.</title>
        <authorList>
            <person name="Faddeeva A."/>
            <person name="Derks M.F."/>
            <person name="Anvar Y."/>
            <person name="Smit S."/>
            <person name="Van Straalen N."/>
            <person name="Roelofs D."/>
        </authorList>
    </citation>
    <scope>NUCLEOTIDE SEQUENCE [LARGE SCALE GENOMIC DNA]</scope>
    <source>
        <strain evidence="4 5">VU population</strain>
        <tissue evidence="4">Whole body</tissue>
    </source>
</reference>
<dbReference type="PROSITE" id="PS00233">
    <property type="entry name" value="CHIT_BIND_RR_1"/>
    <property type="match status" value="1"/>
</dbReference>
<comment type="caution">
    <text evidence="4">The sequence shown here is derived from an EMBL/GenBank/DDBJ whole genome shotgun (WGS) entry which is preliminary data.</text>
</comment>
<name>A0A226EKI7_FOLCA</name>
<gene>
    <name evidence="4" type="ORF">Fcan01_06654</name>
</gene>
<dbReference type="OrthoDB" id="6372059at2759"/>